<reference evidence="1 2" key="1">
    <citation type="journal article" date="2021" name="Comput. Struct. Biotechnol. J.">
        <title>De novo genome assembly of the potent medicinal plant Rehmannia glutinosa using nanopore technology.</title>
        <authorList>
            <person name="Ma L."/>
            <person name="Dong C."/>
            <person name="Song C."/>
            <person name="Wang X."/>
            <person name="Zheng X."/>
            <person name="Niu Y."/>
            <person name="Chen S."/>
            <person name="Feng W."/>
        </authorList>
    </citation>
    <scope>NUCLEOTIDE SEQUENCE [LARGE SCALE GENOMIC DNA]</scope>
    <source>
        <strain evidence="1">DH-2019</strain>
    </source>
</reference>
<gene>
    <name evidence="1" type="ORF">DH2020_034949</name>
</gene>
<dbReference type="PANTHER" id="PTHR35097">
    <property type="entry name" value="GDSL ESTERASE/LIPASE"/>
    <property type="match status" value="1"/>
</dbReference>
<protein>
    <submittedName>
        <fullName evidence="1">Uncharacterized protein</fullName>
    </submittedName>
</protein>
<keyword evidence="2" id="KW-1185">Reference proteome</keyword>
<dbReference type="PANTHER" id="PTHR35097:SF1">
    <property type="entry name" value="GDSL ESTERASE_LIPASE"/>
    <property type="match status" value="1"/>
</dbReference>
<evidence type="ECO:0000313" key="1">
    <source>
        <dbReference type="EMBL" id="KAK6131308.1"/>
    </source>
</evidence>
<sequence>MEHLTLVVDKLKEFGKSTQELAHGILNFGDNSKHRSPTSLLRYIMRKIEILKRLQREAFSDIMKLRDRQEKVERVLTFYKSSKGSPFEEASTHVKGKVDVLGALFIMDGVDEQKYDAIQRSGIKTGIDARLIFETGIREKDTLVAEFIASEKGQGDMLGGPLSLAKVFYRAHVSDWFSAVAIPMGAQCRDVGIPTSSRQEMALSNYSESGPPLLNQQSGSAIGIMVRKSNVVTSLAQFVSGIGMHINSAGITRSLITFGQVVLQLPGNTKLSLLGVHKEFRPSGQNLSLGALALPVSVFKRNRFSETSVEDDSPTSSERHISGGSIALMLNSELDESTRIGGWIETINSNPRYLQWAVTMCDAPEDEFGWGLTLGGLLQGPKSLEHFQVETYLNLNFGKRFKLQPAVVYVKEGATQFPALMLRSSWSL</sequence>
<dbReference type="Proteomes" id="UP001318860">
    <property type="component" value="Unassembled WGS sequence"/>
</dbReference>
<dbReference type="EMBL" id="JABTTQ020001381">
    <property type="protein sequence ID" value="KAK6131308.1"/>
    <property type="molecule type" value="Genomic_DNA"/>
</dbReference>
<proteinExistence type="predicted"/>
<accession>A0ABR0V8R8</accession>
<name>A0ABR0V8R8_REHGL</name>
<organism evidence="1 2">
    <name type="scientific">Rehmannia glutinosa</name>
    <name type="common">Chinese foxglove</name>
    <dbReference type="NCBI Taxonomy" id="99300"/>
    <lineage>
        <taxon>Eukaryota</taxon>
        <taxon>Viridiplantae</taxon>
        <taxon>Streptophyta</taxon>
        <taxon>Embryophyta</taxon>
        <taxon>Tracheophyta</taxon>
        <taxon>Spermatophyta</taxon>
        <taxon>Magnoliopsida</taxon>
        <taxon>eudicotyledons</taxon>
        <taxon>Gunneridae</taxon>
        <taxon>Pentapetalae</taxon>
        <taxon>asterids</taxon>
        <taxon>lamiids</taxon>
        <taxon>Lamiales</taxon>
        <taxon>Orobanchaceae</taxon>
        <taxon>Rehmannieae</taxon>
        <taxon>Rehmannia</taxon>
    </lineage>
</organism>
<evidence type="ECO:0000313" key="2">
    <source>
        <dbReference type="Proteomes" id="UP001318860"/>
    </source>
</evidence>
<comment type="caution">
    <text evidence="1">The sequence shown here is derived from an EMBL/GenBank/DDBJ whole genome shotgun (WGS) entry which is preliminary data.</text>
</comment>